<dbReference type="InterPro" id="IPR012675">
    <property type="entry name" value="Beta-grasp_dom_sf"/>
</dbReference>
<dbReference type="GO" id="GO:0032259">
    <property type="term" value="P:methylation"/>
    <property type="evidence" value="ECO:0007669"/>
    <property type="project" value="UniProtKB-KW"/>
</dbReference>
<accession>A0A1G7VFA5</accession>
<dbReference type="PRINTS" id="PR00409">
    <property type="entry name" value="PHDIOXRDTASE"/>
</dbReference>
<dbReference type="CDD" id="cd06185">
    <property type="entry name" value="PDR_like"/>
    <property type="match status" value="1"/>
</dbReference>
<dbReference type="PROSITE" id="PS51085">
    <property type="entry name" value="2FE2S_FER_2"/>
    <property type="match status" value="1"/>
</dbReference>
<dbReference type="InterPro" id="IPR050415">
    <property type="entry name" value="MRET"/>
</dbReference>
<keyword evidence="5" id="KW-0479">Metal-binding</keyword>
<proteinExistence type="predicted"/>
<dbReference type="GO" id="GO:0051537">
    <property type="term" value="F:2 iron, 2 sulfur cluster binding"/>
    <property type="evidence" value="ECO:0007669"/>
    <property type="project" value="UniProtKB-KW"/>
</dbReference>
<evidence type="ECO:0000256" key="1">
    <source>
        <dbReference type="ARBA" id="ARBA00001917"/>
    </source>
</evidence>
<comment type="cofactor">
    <cofactor evidence="1">
        <name>FMN</name>
        <dbReference type="ChEBI" id="CHEBI:58210"/>
    </cofactor>
</comment>
<keyword evidence="2" id="KW-0285">Flavoprotein</keyword>
<dbReference type="InterPro" id="IPR017927">
    <property type="entry name" value="FAD-bd_FR_type"/>
</dbReference>
<keyword evidence="3" id="KW-0288">FMN</keyword>
<evidence type="ECO:0000256" key="3">
    <source>
        <dbReference type="ARBA" id="ARBA00022643"/>
    </source>
</evidence>
<dbReference type="Gene3D" id="3.10.20.30">
    <property type="match status" value="1"/>
</dbReference>
<keyword evidence="6" id="KW-0560">Oxidoreductase</keyword>
<dbReference type="InterPro" id="IPR001041">
    <property type="entry name" value="2Fe-2S_ferredoxin-type"/>
</dbReference>
<dbReference type="GO" id="GO:0046872">
    <property type="term" value="F:metal ion binding"/>
    <property type="evidence" value="ECO:0007669"/>
    <property type="project" value="UniProtKB-KW"/>
</dbReference>
<dbReference type="SUPFAM" id="SSF63380">
    <property type="entry name" value="Riboflavin synthase domain-like"/>
    <property type="match status" value="1"/>
</dbReference>
<gene>
    <name evidence="11" type="ORF">SAMN05216466_10439</name>
</gene>
<evidence type="ECO:0000256" key="4">
    <source>
        <dbReference type="ARBA" id="ARBA00022714"/>
    </source>
</evidence>
<keyword evidence="7" id="KW-0408">Iron</keyword>
<sequence length="324" mass="34531">MPPALSMNASMKALITRKLPVATDICMFELALPDGGALPPFSAGAHIDVHVDGHVRQYSLCNSPSETNLYRIGVLRDPQSRGGSIAMHELACGSTLEISTPKNHFPLVEGATHSILLAGGIGITPILCMAEQLIHKGQSFELHYCTRELERAAFRERFAAADLETRTRLYFDTAAPSDRINLPSVLGRPATSTHVYVCGPAGFIEAVLATASKAGWPAANVHREYFGATPQAAGADGAFQVKLAGSGNVVDVPPGVTVIEALRKCGVEVPVSCEQGVCGTCLTRVLSGEPDHRDLYLSDEERAANDQFLPCCSRAITPLLVLDL</sequence>
<dbReference type="InterPro" id="IPR039261">
    <property type="entry name" value="FNR_nucleotide-bd"/>
</dbReference>
<name>A0A1G7VFA5_9BURK</name>
<protein>
    <submittedName>
        <fullName evidence="11">Vanillate O-demethylase ferredoxin subunit</fullName>
    </submittedName>
</protein>
<dbReference type="Gene3D" id="2.40.30.10">
    <property type="entry name" value="Translation factors"/>
    <property type="match status" value="1"/>
</dbReference>
<dbReference type="InterPro" id="IPR036010">
    <property type="entry name" value="2Fe-2S_ferredoxin-like_sf"/>
</dbReference>
<dbReference type="PANTHER" id="PTHR47354:SF1">
    <property type="entry name" value="CARNITINE MONOOXYGENASE REDUCTASE SUBUNIT"/>
    <property type="match status" value="1"/>
</dbReference>
<dbReference type="SUPFAM" id="SSF52343">
    <property type="entry name" value="Ferredoxin reductase-like, C-terminal NADP-linked domain"/>
    <property type="match status" value="1"/>
</dbReference>
<reference evidence="11 12" key="1">
    <citation type="submission" date="2016-10" db="EMBL/GenBank/DDBJ databases">
        <authorList>
            <person name="de Groot N.N."/>
        </authorList>
    </citation>
    <scope>NUCLEOTIDE SEQUENCE [LARGE SCALE GENOMIC DNA]</scope>
    <source>
        <strain evidence="11 12">LMG 2247</strain>
    </source>
</reference>
<dbReference type="Pfam" id="PF00111">
    <property type="entry name" value="Fer2"/>
    <property type="match status" value="1"/>
</dbReference>
<evidence type="ECO:0000256" key="5">
    <source>
        <dbReference type="ARBA" id="ARBA00022723"/>
    </source>
</evidence>
<evidence type="ECO:0000313" key="12">
    <source>
        <dbReference type="Proteomes" id="UP000199706"/>
    </source>
</evidence>
<dbReference type="GO" id="GO:0016491">
    <property type="term" value="F:oxidoreductase activity"/>
    <property type="evidence" value="ECO:0007669"/>
    <property type="project" value="UniProtKB-KW"/>
</dbReference>
<dbReference type="Proteomes" id="UP000199706">
    <property type="component" value="Unassembled WGS sequence"/>
</dbReference>
<evidence type="ECO:0000313" key="11">
    <source>
        <dbReference type="EMBL" id="SDG58238.1"/>
    </source>
</evidence>
<feature type="domain" description="FAD-binding FR-type" evidence="10">
    <location>
        <begin position="8"/>
        <end position="108"/>
    </location>
</feature>
<dbReference type="CDD" id="cd00207">
    <property type="entry name" value="fer2"/>
    <property type="match status" value="1"/>
</dbReference>
<dbReference type="EMBL" id="FNCJ01000004">
    <property type="protein sequence ID" value="SDG58238.1"/>
    <property type="molecule type" value="Genomic_DNA"/>
</dbReference>
<evidence type="ECO:0000256" key="8">
    <source>
        <dbReference type="ARBA" id="ARBA00023014"/>
    </source>
</evidence>
<dbReference type="PROSITE" id="PS00197">
    <property type="entry name" value="2FE2S_FER_1"/>
    <property type="match status" value="1"/>
</dbReference>
<keyword evidence="8" id="KW-0411">Iron-sulfur</keyword>
<evidence type="ECO:0000256" key="7">
    <source>
        <dbReference type="ARBA" id="ARBA00023004"/>
    </source>
</evidence>
<dbReference type="Pfam" id="PF22290">
    <property type="entry name" value="DmmA-like_N"/>
    <property type="match status" value="1"/>
</dbReference>
<keyword evidence="11" id="KW-0808">Transferase</keyword>
<dbReference type="GO" id="GO:0008168">
    <property type="term" value="F:methyltransferase activity"/>
    <property type="evidence" value="ECO:0007669"/>
    <property type="project" value="UniProtKB-KW"/>
</dbReference>
<dbReference type="InterPro" id="IPR006058">
    <property type="entry name" value="2Fe2S_fd_BS"/>
</dbReference>
<evidence type="ECO:0000256" key="2">
    <source>
        <dbReference type="ARBA" id="ARBA00022630"/>
    </source>
</evidence>
<organism evidence="11 12">
    <name type="scientific">Paraburkholderia phenazinium</name>
    <dbReference type="NCBI Taxonomy" id="60549"/>
    <lineage>
        <taxon>Bacteria</taxon>
        <taxon>Pseudomonadati</taxon>
        <taxon>Pseudomonadota</taxon>
        <taxon>Betaproteobacteria</taxon>
        <taxon>Burkholderiales</taxon>
        <taxon>Burkholderiaceae</taxon>
        <taxon>Paraburkholderia</taxon>
    </lineage>
</organism>
<dbReference type="InterPro" id="IPR017938">
    <property type="entry name" value="Riboflavin_synthase-like_b-brl"/>
</dbReference>
<dbReference type="PROSITE" id="PS51384">
    <property type="entry name" value="FAD_FR"/>
    <property type="match status" value="1"/>
</dbReference>
<dbReference type="InterPro" id="IPR054582">
    <property type="entry name" value="DmmA-like_N"/>
</dbReference>
<evidence type="ECO:0000259" key="9">
    <source>
        <dbReference type="PROSITE" id="PS51085"/>
    </source>
</evidence>
<feature type="domain" description="2Fe-2S ferredoxin-type" evidence="9">
    <location>
        <begin position="239"/>
        <end position="324"/>
    </location>
</feature>
<evidence type="ECO:0000256" key="6">
    <source>
        <dbReference type="ARBA" id="ARBA00023002"/>
    </source>
</evidence>
<dbReference type="PANTHER" id="PTHR47354">
    <property type="entry name" value="NADH OXIDOREDUCTASE HCR"/>
    <property type="match status" value="1"/>
</dbReference>
<dbReference type="Gene3D" id="3.40.50.80">
    <property type="entry name" value="Nucleotide-binding domain of ferredoxin-NADP reductase (FNR) module"/>
    <property type="match status" value="1"/>
</dbReference>
<evidence type="ECO:0000259" key="10">
    <source>
        <dbReference type="PROSITE" id="PS51384"/>
    </source>
</evidence>
<dbReference type="AlphaFoldDB" id="A0A1G7VFA5"/>
<keyword evidence="11" id="KW-0489">Methyltransferase</keyword>
<dbReference type="SUPFAM" id="SSF54292">
    <property type="entry name" value="2Fe-2S ferredoxin-like"/>
    <property type="match status" value="1"/>
</dbReference>
<keyword evidence="4" id="KW-0001">2Fe-2S</keyword>